<name>A0A815W7V8_9BILA</name>
<gene>
    <name evidence="2" type="ORF">GPM918_LOCUS38671</name>
    <name evidence="3" type="ORF">SRO942_LOCUS39509</name>
</gene>
<evidence type="ECO:0000313" key="3">
    <source>
        <dbReference type="EMBL" id="CAF4402170.1"/>
    </source>
</evidence>
<evidence type="ECO:0000259" key="1">
    <source>
        <dbReference type="Pfam" id="PF13383"/>
    </source>
</evidence>
<comment type="caution">
    <text evidence="2">The sequence shown here is derived from an EMBL/GenBank/DDBJ whole genome shotgun (WGS) entry which is preliminary data.</text>
</comment>
<dbReference type="PANTHER" id="PTHR32026">
    <property type="entry name" value="METHYLTRANSFERASE-LIKE PROTEIN 24"/>
    <property type="match status" value="1"/>
</dbReference>
<dbReference type="Proteomes" id="UP000681722">
    <property type="component" value="Unassembled WGS sequence"/>
</dbReference>
<keyword evidence="4" id="KW-1185">Reference proteome</keyword>
<feature type="non-terminal residue" evidence="2">
    <location>
        <position position="143"/>
    </location>
</feature>
<reference evidence="2" key="1">
    <citation type="submission" date="2021-02" db="EMBL/GenBank/DDBJ databases">
        <authorList>
            <person name="Nowell W R."/>
        </authorList>
    </citation>
    <scope>NUCLEOTIDE SEQUENCE</scope>
</reference>
<proteinExistence type="predicted"/>
<sequence length="143" mass="17193">MLESNYFFCEPDALWNRRKQVHLIQQQRNHLRIQNKHFFFINYEPTFHCSFERRFGNIGDGGKWICDVHRLENKQNCLVYIFGSNNDFSFEYDLKNSLINCDIHTFDVNKYECPETICTFHQIKFGNGIDHNTKTLVMIMDEL</sequence>
<dbReference type="AlphaFoldDB" id="A0A815W7V8"/>
<dbReference type="Pfam" id="PF13383">
    <property type="entry name" value="Methyltransf_22"/>
    <property type="match status" value="1"/>
</dbReference>
<dbReference type="PANTHER" id="PTHR32026:SF27">
    <property type="entry name" value="METHYLTRANSFERASE FKBM DOMAIN-CONTAINING PROTEIN-RELATED"/>
    <property type="match status" value="1"/>
</dbReference>
<dbReference type="EMBL" id="CAJOBC010091594">
    <property type="protein sequence ID" value="CAF4402170.1"/>
    <property type="molecule type" value="Genomic_DNA"/>
</dbReference>
<dbReference type="InterPro" id="IPR025714">
    <property type="entry name" value="Methyltranfer_dom"/>
</dbReference>
<dbReference type="EMBL" id="CAJNOQ010025956">
    <property type="protein sequence ID" value="CAF1541767.1"/>
    <property type="molecule type" value="Genomic_DNA"/>
</dbReference>
<protein>
    <recommendedName>
        <fullName evidence="1">Methyltransferase domain-containing protein</fullName>
    </recommendedName>
</protein>
<dbReference type="OrthoDB" id="10006218at2759"/>
<dbReference type="Proteomes" id="UP000663829">
    <property type="component" value="Unassembled WGS sequence"/>
</dbReference>
<feature type="domain" description="Methyltransferase" evidence="1">
    <location>
        <begin position="4"/>
        <end position="133"/>
    </location>
</feature>
<accession>A0A815W7V8</accession>
<evidence type="ECO:0000313" key="4">
    <source>
        <dbReference type="Proteomes" id="UP000663829"/>
    </source>
</evidence>
<evidence type="ECO:0000313" key="2">
    <source>
        <dbReference type="EMBL" id="CAF1541767.1"/>
    </source>
</evidence>
<organism evidence="2 4">
    <name type="scientific">Didymodactylos carnosus</name>
    <dbReference type="NCBI Taxonomy" id="1234261"/>
    <lineage>
        <taxon>Eukaryota</taxon>
        <taxon>Metazoa</taxon>
        <taxon>Spiralia</taxon>
        <taxon>Gnathifera</taxon>
        <taxon>Rotifera</taxon>
        <taxon>Eurotatoria</taxon>
        <taxon>Bdelloidea</taxon>
        <taxon>Philodinida</taxon>
        <taxon>Philodinidae</taxon>
        <taxon>Didymodactylos</taxon>
    </lineage>
</organism>
<dbReference type="InterPro" id="IPR026913">
    <property type="entry name" value="METTL24"/>
</dbReference>